<name>A0AAV8C3D9_9POAL</name>
<dbReference type="Proteomes" id="UP001140206">
    <property type="component" value="Chromosome 5"/>
</dbReference>
<dbReference type="PANTHER" id="PTHR14523">
    <property type="entry name" value="UNCHARACTERIZED PROTEIN C17ORF53 HOMOLOG"/>
    <property type="match status" value="1"/>
</dbReference>
<dbReference type="InterPro" id="IPR028045">
    <property type="entry name" value="HROB"/>
</dbReference>
<gene>
    <name evidence="3" type="ORF">LUZ62_083477</name>
</gene>
<feature type="compositionally biased region" description="Basic and acidic residues" evidence="1">
    <location>
        <begin position="68"/>
        <end position="80"/>
    </location>
</feature>
<feature type="region of interest" description="Disordered" evidence="1">
    <location>
        <begin position="66"/>
        <end position="87"/>
    </location>
</feature>
<protein>
    <recommendedName>
        <fullName evidence="2">Homologous recombination OB-fold protein OB-fold domain-containing protein</fullName>
    </recommendedName>
</protein>
<dbReference type="Pfam" id="PF15072">
    <property type="entry name" value="HROB"/>
    <property type="match status" value="1"/>
</dbReference>
<evidence type="ECO:0000313" key="3">
    <source>
        <dbReference type="EMBL" id="KAJ4749072.1"/>
    </source>
</evidence>
<accession>A0AAV8C3D9</accession>
<evidence type="ECO:0000256" key="1">
    <source>
        <dbReference type="SAM" id="MobiDB-lite"/>
    </source>
</evidence>
<dbReference type="InterPro" id="IPR058570">
    <property type="entry name" value="HROB_OB"/>
</dbReference>
<comment type="caution">
    <text evidence="3">The sequence shown here is derived from an EMBL/GenBank/DDBJ whole genome shotgun (WGS) entry which is preliminary data.</text>
</comment>
<dbReference type="EMBL" id="JAMFTS010000005">
    <property type="protein sequence ID" value="KAJ4749072.1"/>
    <property type="molecule type" value="Genomic_DNA"/>
</dbReference>
<dbReference type="AlphaFoldDB" id="A0AAV8C3D9"/>
<feature type="domain" description="Homologous recombination OB-fold protein OB-fold" evidence="2">
    <location>
        <begin position="129"/>
        <end position="211"/>
    </location>
</feature>
<feature type="compositionally biased region" description="Low complexity" evidence="1">
    <location>
        <begin position="14"/>
        <end position="39"/>
    </location>
</feature>
<dbReference type="GO" id="GO:0000725">
    <property type="term" value="P:recombinational repair"/>
    <property type="evidence" value="ECO:0007669"/>
    <property type="project" value="InterPro"/>
</dbReference>
<keyword evidence="4" id="KW-1185">Reference proteome</keyword>
<sequence>MGDSDDSDLISTVTSLSSHLHPLRPCSSSSSSSSLSLTSKKNPRSVSPRLIPGPAGAVQAAMRRIKRRDGADTGSQREEIGGGCGSMDLDGPVDDDFNLHSWIYAMRFLGRETHSVSPIASIKTIKITRIPLVVGLVKSCTPNGLGDLLLTLKDQTGTISASIHHNALLEGTLQSEMVVGCVLILQQVVVFSPARSIQYLNVTKDNVVELIGKNCGPPQGHFTPSIATKLQENGTEKDENNQMEQPLIDNGIENHTEIRTSAIQEITNKRVDFCEIISQPNPKASEASMLYNNCIPKHNQIKPLEPARDPQNIFRKISGDALFRKISKENTSVKILKENLRTKEANEEQEKLVSKASYPEWTDEQISELFADY</sequence>
<evidence type="ECO:0000313" key="4">
    <source>
        <dbReference type="Proteomes" id="UP001140206"/>
    </source>
</evidence>
<organism evidence="3 4">
    <name type="scientific">Rhynchospora pubera</name>
    <dbReference type="NCBI Taxonomy" id="906938"/>
    <lineage>
        <taxon>Eukaryota</taxon>
        <taxon>Viridiplantae</taxon>
        <taxon>Streptophyta</taxon>
        <taxon>Embryophyta</taxon>
        <taxon>Tracheophyta</taxon>
        <taxon>Spermatophyta</taxon>
        <taxon>Magnoliopsida</taxon>
        <taxon>Liliopsida</taxon>
        <taxon>Poales</taxon>
        <taxon>Cyperaceae</taxon>
        <taxon>Cyperoideae</taxon>
        <taxon>Rhynchosporeae</taxon>
        <taxon>Rhynchospora</taxon>
    </lineage>
</organism>
<dbReference type="PANTHER" id="PTHR14523:SF1">
    <property type="entry name" value="HOMOLOGOUS RECOMBINATION OB-FOLD PROTEIN"/>
    <property type="match status" value="1"/>
</dbReference>
<proteinExistence type="predicted"/>
<reference evidence="3" key="1">
    <citation type="submission" date="2022-08" db="EMBL/GenBank/DDBJ databases">
        <authorList>
            <person name="Marques A."/>
        </authorList>
    </citation>
    <scope>NUCLEOTIDE SEQUENCE</scope>
    <source>
        <strain evidence="3">RhyPub2mFocal</strain>
        <tissue evidence="3">Leaves</tissue>
    </source>
</reference>
<evidence type="ECO:0000259" key="2">
    <source>
        <dbReference type="Pfam" id="PF15072"/>
    </source>
</evidence>
<feature type="region of interest" description="Disordered" evidence="1">
    <location>
        <begin position="1"/>
        <end position="53"/>
    </location>
</feature>